<dbReference type="OrthoDB" id="74764at2759"/>
<evidence type="ECO:0000313" key="2">
    <source>
        <dbReference type="EMBL" id="KAF7419237.1"/>
    </source>
</evidence>
<dbReference type="PANTHER" id="PTHR43662">
    <property type="match status" value="1"/>
</dbReference>
<dbReference type="GeneID" id="59371665"/>
<dbReference type="AlphaFoldDB" id="A0A8H6ZKH1"/>
<accession>A0A8H6ZKH1</accession>
<feature type="domain" description="DUF1996" evidence="1">
    <location>
        <begin position="63"/>
        <end position="256"/>
    </location>
</feature>
<dbReference type="InterPro" id="IPR018535">
    <property type="entry name" value="DUF1996"/>
</dbReference>
<dbReference type="RefSeq" id="XP_036626091.1">
    <property type="nucleotide sequence ID" value="XM_036771470.1"/>
</dbReference>
<keyword evidence="3" id="KW-1185">Reference proteome</keyword>
<proteinExistence type="predicted"/>
<dbReference type="VEuPathDB" id="FungiDB:PC9H_001824"/>
<dbReference type="EMBL" id="JACETU010000010">
    <property type="protein sequence ID" value="KAF7419237.1"/>
    <property type="molecule type" value="Genomic_DNA"/>
</dbReference>
<gene>
    <name evidence="2" type="ORF">PC9H_001824</name>
</gene>
<dbReference type="PANTHER" id="PTHR43662:SF3">
    <property type="entry name" value="DOMAIN PROTEIN, PUTATIVE (AFU_ORTHOLOGUE AFUA_6G11970)-RELATED"/>
    <property type="match status" value="1"/>
</dbReference>
<dbReference type="Proteomes" id="UP000623687">
    <property type="component" value="Unassembled WGS sequence"/>
</dbReference>
<dbReference type="Pfam" id="PF09362">
    <property type="entry name" value="DUF1996"/>
    <property type="match status" value="1"/>
</dbReference>
<organism evidence="2 3">
    <name type="scientific">Pleurotus ostreatus</name>
    <name type="common">Oyster mushroom</name>
    <name type="synonym">White-rot fungus</name>
    <dbReference type="NCBI Taxonomy" id="5322"/>
    <lineage>
        <taxon>Eukaryota</taxon>
        <taxon>Fungi</taxon>
        <taxon>Dikarya</taxon>
        <taxon>Basidiomycota</taxon>
        <taxon>Agaricomycotina</taxon>
        <taxon>Agaricomycetes</taxon>
        <taxon>Agaricomycetidae</taxon>
        <taxon>Agaricales</taxon>
        <taxon>Pleurotineae</taxon>
        <taxon>Pleurotaceae</taxon>
        <taxon>Pleurotus</taxon>
    </lineage>
</organism>
<comment type="caution">
    <text evidence="2">The sequence shown here is derived from an EMBL/GenBank/DDBJ whole genome shotgun (WGS) entry which is preliminary data.</text>
</comment>
<name>A0A8H6ZKH1_PLEOS</name>
<protein>
    <recommendedName>
        <fullName evidence="1">DUF1996 domain-containing protein</fullName>
    </recommendedName>
</protein>
<evidence type="ECO:0000259" key="1">
    <source>
        <dbReference type="Pfam" id="PF09362"/>
    </source>
</evidence>
<evidence type="ECO:0000313" key="3">
    <source>
        <dbReference type="Proteomes" id="UP000623687"/>
    </source>
</evidence>
<reference evidence="2" key="1">
    <citation type="submission" date="2019-07" db="EMBL/GenBank/DDBJ databases">
        <authorList>
            <person name="Palmer J.M."/>
        </authorList>
    </citation>
    <scope>NUCLEOTIDE SEQUENCE</scope>
    <source>
        <strain evidence="2">PC9</strain>
    </source>
</reference>
<sequence>MHTPVGRRLFTEDIISTLQARMTAYAPRAAPRAKSLRYPNYLSSRQFRHQKSYLPPSTPNTGFPTLYFRDPKTHQYEMVPNGGLLVYYQNRGKGDVANGGSGLKAFPPGFKMISGDPTRRAKKYTEGMGTQEELAERAITYTCLRYTTTNEDVYSYGFPSTDCEAGFQGRVHMPSCWDGQNLDSPDHKSHVAFLSGLDNGECPQSHPVYLMKLFYEVTWDVHHFSARWTESDGWPFVYSTGDPTGYSWHGDFQNGWDVTVLQDAIDHCNNANDDTANGVVSACPLFTIIDAATADQCDLAASVRESVVSNSTKLPGCNPLQAGPTDATGYTDDNCPNGAGDAETKPVARGHGGKCRLTKKRFQW</sequence>